<name>W9H668_9PROT</name>
<evidence type="ECO:0000256" key="5">
    <source>
        <dbReference type="ARBA" id="ARBA00022741"/>
    </source>
</evidence>
<dbReference type="PANTHER" id="PTHR43065:SF47">
    <property type="match status" value="1"/>
</dbReference>
<evidence type="ECO:0000256" key="6">
    <source>
        <dbReference type="ARBA" id="ARBA00022777"/>
    </source>
</evidence>
<keyword evidence="7" id="KW-0067">ATP-binding</keyword>
<proteinExistence type="predicted"/>
<dbReference type="AlphaFoldDB" id="W9H668"/>
<keyword evidence="12" id="KW-1185">Reference proteome</keyword>
<sequence length="575" mass="63083">MINTSLLLLGAAAIFGGGWWTGRRNHSVRSPLRSRDAAGLISLASLGIEETDAPAKGAEDSHSGQRLILDAIPFPVAVVRRSDEVVLYVNTPLARMADQDAAFMKGRRSTVKYASRDDYEEVQALLDRDGRVDEREVRLRNAAGRIFWVTLSAVRIPYHGDDAMLVGFTDITARKQAEVVQRELIDAVPIPLVLARTSDATILQINRRASELFGIAADVAVGRHATDFYLVEEERRRLGALLRQDGQVDEFEIQLGDSQHRPFWALLSARLFDHMGEQASLTAVNVINERKRIEDELRASKETAELAYDRLHQAQNSLIQAEKMAALGSLVAGVAHEINTPIGTALTAASHLGERTGEFGAQFHGGKLKKSEVERYLETATETSAIMVATIGRAAELIQSFKQVAVDQSTDIRRQFNLSTYISEILLSLKPRLKQTHHSVVVDCPDDLEIDSYPGALSQVLTNFVMNSIIHGFAEGQVGTIAISAELRDDDIIEIRYGDSGRGIPEKNLARIFEPFFTTKRGTGGTGLGLHIVYNIVTQSLGGAIEVKSAEGQGATFILSIPRTAPGNVERWVDQ</sequence>
<dbReference type="SMART" id="SM00091">
    <property type="entry name" value="PAS"/>
    <property type="match status" value="2"/>
</dbReference>
<dbReference type="InterPro" id="IPR035965">
    <property type="entry name" value="PAS-like_dom_sf"/>
</dbReference>
<dbReference type="PATRIC" id="fig|1385369.3.peg.2672"/>
<gene>
    <name evidence="11" type="ORF">N825_36845</name>
</gene>
<dbReference type="STRING" id="1385369.N825_36845"/>
<dbReference type="EC" id="2.7.13.3" evidence="2"/>
<dbReference type="Pfam" id="PF02518">
    <property type="entry name" value="HATPase_c"/>
    <property type="match status" value="1"/>
</dbReference>
<accession>W9H668</accession>
<dbReference type="InterPro" id="IPR004358">
    <property type="entry name" value="Sig_transdc_His_kin-like_C"/>
</dbReference>
<dbReference type="SMART" id="SM00086">
    <property type="entry name" value="PAC"/>
    <property type="match status" value="1"/>
</dbReference>
<dbReference type="NCBIfam" id="TIGR00229">
    <property type="entry name" value="sensory_box"/>
    <property type="match status" value="2"/>
</dbReference>
<dbReference type="SUPFAM" id="SSF55874">
    <property type="entry name" value="ATPase domain of HSP90 chaperone/DNA topoisomerase II/histidine kinase"/>
    <property type="match status" value="1"/>
</dbReference>
<dbReference type="SUPFAM" id="SSF47384">
    <property type="entry name" value="Homodimeric domain of signal transducing histidine kinase"/>
    <property type="match status" value="1"/>
</dbReference>
<evidence type="ECO:0000313" key="11">
    <source>
        <dbReference type="EMBL" id="EWY40286.1"/>
    </source>
</evidence>
<feature type="domain" description="Histidine kinase" evidence="9">
    <location>
        <begin position="333"/>
        <end position="565"/>
    </location>
</feature>
<comment type="catalytic activity">
    <reaction evidence="1">
        <text>ATP + protein L-histidine = ADP + protein N-phospho-L-histidine.</text>
        <dbReference type="EC" id="2.7.13.3"/>
    </reaction>
</comment>
<dbReference type="Gene3D" id="3.30.565.10">
    <property type="entry name" value="Histidine kinase-like ATPase, C-terminal domain"/>
    <property type="match status" value="1"/>
</dbReference>
<dbReference type="CDD" id="cd00130">
    <property type="entry name" value="PAS"/>
    <property type="match status" value="1"/>
</dbReference>
<dbReference type="InterPro" id="IPR003661">
    <property type="entry name" value="HisK_dim/P_dom"/>
</dbReference>
<dbReference type="PRINTS" id="PR00344">
    <property type="entry name" value="BCTRLSENSOR"/>
</dbReference>
<dbReference type="InterPro" id="IPR001610">
    <property type="entry name" value="PAC"/>
</dbReference>
<dbReference type="PANTHER" id="PTHR43065">
    <property type="entry name" value="SENSOR HISTIDINE KINASE"/>
    <property type="match status" value="1"/>
</dbReference>
<evidence type="ECO:0000259" key="10">
    <source>
        <dbReference type="PROSITE" id="PS50113"/>
    </source>
</evidence>
<dbReference type="GO" id="GO:0000155">
    <property type="term" value="F:phosphorelay sensor kinase activity"/>
    <property type="evidence" value="ECO:0007669"/>
    <property type="project" value="InterPro"/>
</dbReference>
<dbReference type="InterPro" id="IPR036890">
    <property type="entry name" value="HATPase_C_sf"/>
</dbReference>
<dbReference type="EMBL" id="AVFL01000008">
    <property type="protein sequence ID" value="EWY40286.1"/>
    <property type="molecule type" value="Genomic_DNA"/>
</dbReference>
<dbReference type="InterPro" id="IPR003594">
    <property type="entry name" value="HATPase_dom"/>
</dbReference>
<keyword evidence="5" id="KW-0547">Nucleotide-binding</keyword>
<dbReference type="PROSITE" id="PS50109">
    <property type="entry name" value="HIS_KIN"/>
    <property type="match status" value="1"/>
</dbReference>
<evidence type="ECO:0000313" key="12">
    <source>
        <dbReference type="Proteomes" id="UP000019486"/>
    </source>
</evidence>
<keyword evidence="4" id="KW-0808">Transferase</keyword>
<evidence type="ECO:0000256" key="8">
    <source>
        <dbReference type="ARBA" id="ARBA00023012"/>
    </source>
</evidence>
<dbReference type="SMART" id="SM00387">
    <property type="entry name" value="HATPase_c"/>
    <property type="match status" value="1"/>
</dbReference>
<comment type="caution">
    <text evidence="11">The sequence shown here is derived from an EMBL/GenBank/DDBJ whole genome shotgun (WGS) entry which is preliminary data.</text>
</comment>
<evidence type="ECO:0000256" key="7">
    <source>
        <dbReference type="ARBA" id="ARBA00022840"/>
    </source>
</evidence>
<dbReference type="Pfam" id="PF00989">
    <property type="entry name" value="PAS"/>
    <property type="match status" value="1"/>
</dbReference>
<reference evidence="11 12" key="1">
    <citation type="submission" date="2013-08" db="EMBL/GenBank/DDBJ databases">
        <title>The genome sequence of Skermanella stibiiresistens.</title>
        <authorList>
            <person name="Zhu W."/>
            <person name="Wang G."/>
        </authorList>
    </citation>
    <scope>NUCLEOTIDE SEQUENCE [LARGE SCALE GENOMIC DNA]</scope>
    <source>
        <strain evidence="11 12">SB22</strain>
    </source>
</reference>
<dbReference type="Proteomes" id="UP000019486">
    <property type="component" value="Unassembled WGS sequence"/>
</dbReference>
<organism evidence="11 12">
    <name type="scientific">Skermanella stibiiresistens SB22</name>
    <dbReference type="NCBI Taxonomy" id="1385369"/>
    <lineage>
        <taxon>Bacteria</taxon>
        <taxon>Pseudomonadati</taxon>
        <taxon>Pseudomonadota</taxon>
        <taxon>Alphaproteobacteria</taxon>
        <taxon>Rhodospirillales</taxon>
        <taxon>Azospirillaceae</taxon>
        <taxon>Skermanella</taxon>
    </lineage>
</organism>
<keyword evidence="6 11" id="KW-0418">Kinase</keyword>
<protein>
    <recommendedName>
        <fullName evidence="2">histidine kinase</fullName>
        <ecNumber evidence="2">2.7.13.3</ecNumber>
    </recommendedName>
</protein>
<dbReference type="InterPro" id="IPR036097">
    <property type="entry name" value="HisK_dim/P_sf"/>
</dbReference>
<dbReference type="PROSITE" id="PS50113">
    <property type="entry name" value="PAC"/>
    <property type="match status" value="1"/>
</dbReference>
<dbReference type="SUPFAM" id="SSF55785">
    <property type="entry name" value="PYP-like sensor domain (PAS domain)"/>
    <property type="match status" value="2"/>
</dbReference>
<evidence type="ECO:0000256" key="2">
    <source>
        <dbReference type="ARBA" id="ARBA00012438"/>
    </source>
</evidence>
<feature type="domain" description="PAC" evidence="10">
    <location>
        <begin position="133"/>
        <end position="183"/>
    </location>
</feature>
<evidence type="ECO:0000259" key="9">
    <source>
        <dbReference type="PROSITE" id="PS50109"/>
    </source>
</evidence>
<dbReference type="Gene3D" id="1.10.287.130">
    <property type="match status" value="1"/>
</dbReference>
<dbReference type="InterPro" id="IPR005467">
    <property type="entry name" value="His_kinase_dom"/>
</dbReference>
<dbReference type="InterPro" id="IPR000700">
    <property type="entry name" value="PAS-assoc_C"/>
</dbReference>
<dbReference type="InterPro" id="IPR000014">
    <property type="entry name" value="PAS"/>
</dbReference>
<dbReference type="CDD" id="cd00082">
    <property type="entry name" value="HisKA"/>
    <property type="match status" value="1"/>
</dbReference>
<keyword evidence="8" id="KW-0902">Two-component regulatory system</keyword>
<evidence type="ECO:0000256" key="4">
    <source>
        <dbReference type="ARBA" id="ARBA00022679"/>
    </source>
</evidence>
<dbReference type="InterPro" id="IPR013767">
    <property type="entry name" value="PAS_fold"/>
</dbReference>
<evidence type="ECO:0000256" key="3">
    <source>
        <dbReference type="ARBA" id="ARBA00022553"/>
    </source>
</evidence>
<keyword evidence="3" id="KW-0597">Phosphoprotein</keyword>
<dbReference type="Pfam" id="PF13426">
    <property type="entry name" value="PAS_9"/>
    <property type="match status" value="1"/>
</dbReference>
<dbReference type="RefSeq" id="WP_051512281.1">
    <property type="nucleotide sequence ID" value="NZ_AVFL01000008.1"/>
</dbReference>
<dbReference type="OrthoDB" id="7325042at2"/>
<dbReference type="Gene3D" id="3.30.450.20">
    <property type="entry name" value="PAS domain"/>
    <property type="match status" value="2"/>
</dbReference>
<evidence type="ECO:0000256" key="1">
    <source>
        <dbReference type="ARBA" id="ARBA00000085"/>
    </source>
</evidence>